<dbReference type="Proteomes" id="UP000603640">
    <property type="component" value="Unassembled WGS sequence"/>
</dbReference>
<protein>
    <submittedName>
        <fullName evidence="1">GIY-YIG nuclease family protein</fullName>
    </submittedName>
</protein>
<evidence type="ECO:0000313" key="2">
    <source>
        <dbReference type="Proteomes" id="UP000603640"/>
    </source>
</evidence>
<evidence type="ECO:0000313" key="1">
    <source>
        <dbReference type="EMBL" id="MBC5992419.1"/>
    </source>
</evidence>
<sequence>MQKIYFDYKSIEAIFEQAEEALFDKSNVLPITYTNFDCTTFDKYNKDLLGKISGNSIVYCIWTSKDAVDYNPKYIGHAGKNISRQRIRNHLTKKDSATGAQLENIKNQLLNNNSIGLSYLIIEPAYMRKALEDWLIDKNSFKLDWNNIGKRRTAHNIV</sequence>
<dbReference type="RefSeq" id="WP_187066365.1">
    <property type="nucleotide sequence ID" value="NZ_JACRVF010000001.1"/>
</dbReference>
<organism evidence="1 2">
    <name type="scientific">Pontibacter cellulosilyticus</name>
    <dbReference type="NCBI Taxonomy" id="1720253"/>
    <lineage>
        <taxon>Bacteria</taxon>
        <taxon>Pseudomonadati</taxon>
        <taxon>Bacteroidota</taxon>
        <taxon>Cytophagia</taxon>
        <taxon>Cytophagales</taxon>
        <taxon>Hymenobacteraceae</taxon>
        <taxon>Pontibacter</taxon>
    </lineage>
</organism>
<comment type="caution">
    <text evidence="1">The sequence shown here is derived from an EMBL/GenBank/DDBJ whole genome shotgun (WGS) entry which is preliminary data.</text>
</comment>
<dbReference type="AlphaFoldDB" id="A0A923N5B1"/>
<proteinExistence type="predicted"/>
<accession>A0A923N5B1</accession>
<dbReference type="EMBL" id="JACRVF010000001">
    <property type="protein sequence ID" value="MBC5992419.1"/>
    <property type="molecule type" value="Genomic_DNA"/>
</dbReference>
<name>A0A923N5B1_9BACT</name>
<gene>
    <name evidence="1" type="ORF">H8S84_06165</name>
</gene>
<dbReference type="CDD" id="cd00719">
    <property type="entry name" value="GIY-YIG_SF"/>
    <property type="match status" value="1"/>
</dbReference>
<keyword evidence="2" id="KW-1185">Reference proteome</keyword>
<reference evidence="1" key="1">
    <citation type="submission" date="2020-08" db="EMBL/GenBank/DDBJ databases">
        <title>Pontibacter sp. SD6 16S ribosomal RNA gene Genome sequencing and assembly.</title>
        <authorList>
            <person name="Kang M."/>
        </authorList>
    </citation>
    <scope>NUCLEOTIDE SEQUENCE</scope>
    <source>
        <strain evidence="1">SD6</strain>
    </source>
</reference>